<evidence type="ECO:0000256" key="3">
    <source>
        <dbReference type="ARBA" id="ARBA00022692"/>
    </source>
</evidence>
<feature type="transmembrane region" description="Helical" evidence="6">
    <location>
        <begin position="129"/>
        <end position="152"/>
    </location>
</feature>
<proteinExistence type="predicted"/>
<evidence type="ECO:0000256" key="4">
    <source>
        <dbReference type="ARBA" id="ARBA00022989"/>
    </source>
</evidence>
<protein>
    <submittedName>
        <fullName evidence="7">YihY/virulence factor BrkB family protein</fullName>
    </submittedName>
</protein>
<comment type="caution">
    <text evidence="7">The sequence shown here is derived from an EMBL/GenBank/DDBJ whole genome shotgun (WGS) entry which is preliminary data.</text>
</comment>
<reference evidence="7 8" key="1">
    <citation type="submission" date="2024-03" db="EMBL/GenBank/DDBJ databases">
        <title>Human intestinal bacterial collection.</title>
        <authorList>
            <person name="Pauvert C."/>
            <person name="Hitch T.C.A."/>
            <person name="Clavel T."/>
        </authorList>
    </citation>
    <scope>NUCLEOTIDE SEQUENCE [LARGE SCALE GENOMIC DNA]</scope>
    <source>
        <strain evidence="7 8">CLA-AA-H255</strain>
    </source>
</reference>
<dbReference type="EMBL" id="JBBMER010000002">
    <property type="protein sequence ID" value="MEQ2378756.1"/>
    <property type="molecule type" value="Genomic_DNA"/>
</dbReference>
<accession>A0ABV1BWG3</accession>
<feature type="transmembrane region" description="Helical" evidence="6">
    <location>
        <begin position="239"/>
        <end position="263"/>
    </location>
</feature>
<feature type="transmembrane region" description="Helical" evidence="6">
    <location>
        <begin position="87"/>
        <end position="108"/>
    </location>
</feature>
<evidence type="ECO:0000313" key="8">
    <source>
        <dbReference type="Proteomes" id="UP001442364"/>
    </source>
</evidence>
<feature type="transmembrane region" description="Helical" evidence="6">
    <location>
        <begin position="210"/>
        <end position="233"/>
    </location>
</feature>
<dbReference type="Pfam" id="PF03631">
    <property type="entry name" value="Virul_fac_BrkB"/>
    <property type="match status" value="1"/>
</dbReference>
<keyword evidence="2" id="KW-1003">Cell membrane</keyword>
<evidence type="ECO:0000313" key="7">
    <source>
        <dbReference type="EMBL" id="MEQ2378756.1"/>
    </source>
</evidence>
<feature type="transmembrane region" description="Helical" evidence="6">
    <location>
        <begin position="31"/>
        <end position="51"/>
    </location>
</feature>
<name>A0ABV1BWG3_9FIRM</name>
<evidence type="ECO:0000256" key="2">
    <source>
        <dbReference type="ARBA" id="ARBA00022475"/>
    </source>
</evidence>
<dbReference type="RefSeq" id="WP_022502193.1">
    <property type="nucleotide sequence ID" value="NZ_DAWDOP010000008.1"/>
</dbReference>
<dbReference type="PANTHER" id="PTHR30213">
    <property type="entry name" value="INNER MEMBRANE PROTEIN YHJD"/>
    <property type="match status" value="1"/>
</dbReference>
<keyword evidence="5 6" id="KW-0472">Membrane</keyword>
<dbReference type="NCBIfam" id="TIGR00765">
    <property type="entry name" value="yihY_not_rbn"/>
    <property type="match status" value="1"/>
</dbReference>
<evidence type="ECO:0000256" key="1">
    <source>
        <dbReference type="ARBA" id="ARBA00004651"/>
    </source>
</evidence>
<keyword evidence="4 6" id="KW-1133">Transmembrane helix</keyword>
<dbReference type="Proteomes" id="UP001442364">
    <property type="component" value="Unassembled WGS sequence"/>
</dbReference>
<dbReference type="PANTHER" id="PTHR30213:SF0">
    <property type="entry name" value="UPF0761 MEMBRANE PROTEIN YIHY"/>
    <property type="match status" value="1"/>
</dbReference>
<sequence length="298" mass="34308">MKIARVIFTCQEAYNKITKDRLTEYAAQTCYYLLLSFMPFVLALISIIHYFPVTSTDLMNLFENIIPTEFHGLLLNIIVDIENSSSITILSVTAIGLIWSAGKGFMTIKTCLNRINNYELKRSWLIQRLFSSIYALILLLSIATSLVIIVFGEHLSAFIERHLSAFSIDITIINAIFSNRLFLVPTLLTIFFTVMYSFIPTIKKRPLEEIPGAFLASIGWYLFSELYSLYITYMTHYSYTYGSLTTFMLLLIWMYICILILFLGAEFNSLIEKNILRPWRISKHSKKAKKVVVNAAKQ</sequence>
<feature type="transmembrane region" description="Helical" evidence="6">
    <location>
        <begin position="172"/>
        <end position="198"/>
    </location>
</feature>
<organism evidence="7 8">
    <name type="scientific">[Lactobacillus] rogosae</name>
    <dbReference type="NCBI Taxonomy" id="706562"/>
    <lineage>
        <taxon>Bacteria</taxon>
        <taxon>Bacillati</taxon>
        <taxon>Bacillota</taxon>
        <taxon>Clostridia</taxon>
        <taxon>Lachnospirales</taxon>
        <taxon>Lachnospiraceae</taxon>
        <taxon>Lachnospira</taxon>
    </lineage>
</organism>
<evidence type="ECO:0000256" key="5">
    <source>
        <dbReference type="ARBA" id="ARBA00023136"/>
    </source>
</evidence>
<dbReference type="PIRSF" id="PIRSF035875">
    <property type="entry name" value="RNase_BN"/>
    <property type="match status" value="1"/>
</dbReference>
<comment type="subcellular location">
    <subcellularLocation>
        <location evidence="1">Cell membrane</location>
        <topology evidence="1">Multi-pass membrane protein</topology>
    </subcellularLocation>
</comment>
<evidence type="ECO:0000256" key="6">
    <source>
        <dbReference type="SAM" id="Phobius"/>
    </source>
</evidence>
<keyword evidence="3 6" id="KW-0812">Transmembrane</keyword>
<gene>
    <name evidence="7" type="ORF">WMO14_02495</name>
</gene>
<dbReference type="InterPro" id="IPR017039">
    <property type="entry name" value="Virul_fac_BrkB"/>
</dbReference>
<keyword evidence="8" id="KW-1185">Reference proteome</keyword>